<dbReference type="PROSITE" id="PS01219">
    <property type="entry name" value="AMMONIUM_TRANSP"/>
    <property type="match status" value="1"/>
</dbReference>
<dbReference type="InterPro" id="IPR001905">
    <property type="entry name" value="Ammonium_transpt"/>
</dbReference>
<evidence type="ECO:0000256" key="2">
    <source>
        <dbReference type="ARBA" id="ARBA00005887"/>
    </source>
</evidence>
<keyword evidence="6 8" id="KW-0472">Membrane</keyword>
<accession>A0A411YKY8</accession>
<dbReference type="Pfam" id="PF00909">
    <property type="entry name" value="Ammonium_transp"/>
    <property type="match status" value="1"/>
</dbReference>
<sequence length="432" mass="44398">MAAPALAQDALDVHTETTVTFYLLVMVLVFLMHPGFSMLEAGLTASNNAANIMMKNMMVISITFIAYFAVGWGLHYGVSAGGLFGTNEFFIVPGTYGAELGDFAFLSSEFMFDAVFAATAATIVSGAVAGRMNLWGFMVLTLVMTAVIYPVVGHWGWGGGWLEEGGFVDFAGSTIVHLTGGVAAITAAAILGPRPGKYDDRGKARITPGHSSPLAILGVFLLFFGWFGFNGGSVLPDPDTIDGPLFLEIGPVLLTTALAASAGAITAAVISAIRSGGKTDVSMTGNGLLAGLVGITAGADLVEPYAAILVGLVAGILVSIAVPLVERMGVDDAVGAFSVHGVCGVLGTWWVGFYAVDGGLFYGGGFDLASWAIIGTVAVTVFVALMTAVVCYALKSAGLLRVDDGALEEEGLDVHEHGMAGYPEGALAGNTE</sequence>
<feature type="transmembrane region" description="Helical" evidence="8">
    <location>
        <begin position="337"/>
        <end position="356"/>
    </location>
</feature>
<evidence type="ECO:0000256" key="6">
    <source>
        <dbReference type="ARBA" id="ARBA00023136"/>
    </source>
</evidence>
<feature type="transmembrane region" description="Helical" evidence="8">
    <location>
        <begin position="57"/>
        <end position="78"/>
    </location>
</feature>
<dbReference type="InterPro" id="IPR029020">
    <property type="entry name" value="Ammonium/urea_transptr"/>
</dbReference>
<feature type="transmembrane region" description="Helical" evidence="8">
    <location>
        <begin position="368"/>
        <end position="394"/>
    </location>
</feature>
<dbReference type="KEGG" id="erz:ER308_00715"/>
<gene>
    <name evidence="10" type="primary">amt</name>
    <name evidence="10" type="ORF">ER308_00715</name>
</gene>
<dbReference type="GO" id="GO:0008519">
    <property type="term" value="F:ammonium channel activity"/>
    <property type="evidence" value="ECO:0007669"/>
    <property type="project" value="InterPro"/>
</dbReference>
<keyword evidence="4 8" id="KW-0812">Transmembrane</keyword>
<dbReference type="InterPro" id="IPR018047">
    <property type="entry name" value="Ammonium_transpt_CS"/>
</dbReference>
<feature type="transmembrane region" description="Helical" evidence="8">
    <location>
        <begin position="212"/>
        <end position="229"/>
    </location>
</feature>
<dbReference type="Gene3D" id="1.10.3430.10">
    <property type="entry name" value="Ammonium transporter AmtB like domains"/>
    <property type="match status" value="1"/>
</dbReference>
<dbReference type="AlphaFoldDB" id="A0A411YKY8"/>
<evidence type="ECO:0000256" key="8">
    <source>
        <dbReference type="RuleBase" id="RU362002"/>
    </source>
</evidence>
<dbReference type="Proteomes" id="UP000291469">
    <property type="component" value="Chromosome"/>
</dbReference>
<evidence type="ECO:0000256" key="1">
    <source>
        <dbReference type="ARBA" id="ARBA00004141"/>
    </source>
</evidence>
<keyword evidence="3 8" id="KW-0813">Transport</keyword>
<name>A0A411YKY8_9ACTN</name>
<evidence type="ECO:0000256" key="3">
    <source>
        <dbReference type="ARBA" id="ARBA00022448"/>
    </source>
</evidence>
<comment type="subcellular location">
    <subcellularLocation>
        <location evidence="8">Cell membrane</location>
        <topology evidence="8">Multi-pass membrane protein</topology>
    </subcellularLocation>
    <subcellularLocation>
        <location evidence="1">Membrane</location>
        <topology evidence="1">Multi-pass membrane protein</topology>
    </subcellularLocation>
</comment>
<keyword evidence="11" id="KW-1185">Reference proteome</keyword>
<feature type="transmembrane region" description="Helical" evidence="8">
    <location>
        <begin position="170"/>
        <end position="191"/>
    </location>
</feature>
<feature type="transmembrane region" description="Helical" evidence="8">
    <location>
        <begin position="305"/>
        <end position="325"/>
    </location>
</feature>
<evidence type="ECO:0000256" key="7">
    <source>
        <dbReference type="ARBA" id="ARBA00023177"/>
    </source>
</evidence>
<proteinExistence type="inferred from homology"/>
<dbReference type="InterPro" id="IPR024041">
    <property type="entry name" value="NH4_transpt_AmtB-like_dom"/>
</dbReference>
<reference evidence="10 11" key="1">
    <citation type="submission" date="2019-01" db="EMBL/GenBank/DDBJ databases">
        <title>Egibacter rhizosphaerae EGI 80759T.</title>
        <authorList>
            <person name="Chen D.-D."/>
            <person name="Tian Y."/>
            <person name="Jiao J.-Y."/>
            <person name="Zhang X.-T."/>
            <person name="Zhang Y.-G."/>
            <person name="Zhang Y."/>
            <person name="Xiao M."/>
            <person name="Shu W.-S."/>
            <person name="Li W.-J."/>
        </authorList>
    </citation>
    <scope>NUCLEOTIDE SEQUENCE [LARGE SCALE GENOMIC DNA]</scope>
    <source>
        <strain evidence="10 11">EGI 80759</strain>
    </source>
</reference>
<evidence type="ECO:0000256" key="5">
    <source>
        <dbReference type="ARBA" id="ARBA00022989"/>
    </source>
</evidence>
<comment type="similarity">
    <text evidence="2 8">Belongs to the ammonia transporter channel (TC 1.A.11.2) family.</text>
</comment>
<feature type="domain" description="Ammonium transporter AmtB-like" evidence="9">
    <location>
        <begin position="21"/>
        <end position="422"/>
    </location>
</feature>
<organism evidence="10 11">
    <name type="scientific">Egibacter rhizosphaerae</name>
    <dbReference type="NCBI Taxonomy" id="1670831"/>
    <lineage>
        <taxon>Bacteria</taxon>
        <taxon>Bacillati</taxon>
        <taxon>Actinomycetota</taxon>
        <taxon>Nitriliruptoria</taxon>
        <taxon>Egibacterales</taxon>
        <taxon>Egibacteraceae</taxon>
        <taxon>Egibacter</taxon>
    </lineage>
</organism>
<protein>
    <recommendedName>
        <fullName evidence="8">Ammonium transporter</fullName>
    </recommendedName>
</protein>
<evidence type="ECO:0000313" key="10">
    <source>
        <dbReference type="EMBL" id="QBI21843.1"/>
    </source>
</evidence>
<evidence type="ECO:0000313" key="11">
    <source>
        <dbReference type="Proteomes" id="UP000291469"/>
    </source>
</evidence>
<feature type="transmembrane region" description="Helical" evidence="8">
    <location>
        <begin position="281"/>
        <end position="299"/>
    </location>
</feature>
<feature type="transmembrane region" description="Helical" evidence="8">
    <location>
        <begin position="20"/>
        <end position="45"/>
    </location>
</feature>
<keyword evidence="5 8" id="KW-1133">Transmembrane helix</keyword>
<dbReference type="OrthoDB" id="9814202at2"/>
<dbReference type="EMBL" id="CP036402">
    <property type="protein sequence ID" value="QBI21843.1"/>
    <property type="molecule type" value="Genomic_DNA"/>
</dbReference>
<dbReference type="NCBIfam" id="TIGR00836">
    <property type="entry name" value="amt"/>
    <property type="match status" value="1"/>
</dbReference>
<dbReference type="PANTHER" id="PTHR11730">
    <property type="entry name" value="AMMONIUM TRANSPORTER"/>
    <property type="match status" value="1"/>
</dbReference>
<dbReference type="GO" id="GO:0097272">
    <property type="term" value="P:ammonium homeostasis"/>
    <property type="evidence" value="ECO:0007669"/>
    <property type="project" value="TreeGrafter"/>
</dbReference>
<feature type="transmembrane region" description="Helical" evidence="8">
    <location>
        <begin position="110"/>
        <end position="130"/>
    </location>
</feature>
<feature type="transmembrane region" description="Helical" evidence="8">
    <location>
        <begin position="249"/>
        <end position="269"/>
    </location>
</feature>
<feature type="transmembrane region" description="Helical" evidence="8">
    <location>
        <begin position="137"/>
        <end position="158"/>
    </location>
</feature>
<keyword evidence="7 8" id="KW-0924">Ammonia transport</keyword>
<dbReference type="SUPFAM" id="SSF111352">
    <property type="entry name" value="Ammonium transporter"/>
    <property type="match status" value="1"/>
</dbReference>
<dbReference type="PANTHER" id="PTHR11730:SF6">
    <property type="entry name" value="AMMONIUM TRANSPORTER"/>
    <property type="match status" value="1"/>
</dbReference>
<evidence type="ECO:0000259" key="9">
    <source>
        <dbReference type="Pfam" id="PF00909"/>
    </source>
</evidence>
<dbReference type="GO" id="GO:0005886">
    <property type="term" value="C:plasma membrane"/>
    <property type="evidence" value="ECO:0007669"/>
    <property type="project" value="UniProtKB-SubCell"/>
</dbReference>
<evidence type="ECO:0000256" key="4">
    <source>
        <dbReference type="ARBA" id="ARBA00022692"/>
    </source>
</evidence>